<organism evidence="3 4">
    <name type="scientific">Polyporus arcularius HHB13444</name>
    <dbReference type="NCBI Taxonomy" id="1314778"/>
    <lineage>
        <taxon>Eukaryota</taxon>
        <taxon>Fungi</taxon>
        <taxon>Dikarya</taxon>
        <taxon>Basidiomycota</taxon>
        <taxon>Agaricomycotina</taxon>
        <taxon>Agaricomycetes</taxon>
        <taxon>Polyporales</taxon>
        <taxon>Polyporaceae</taxon>
        <taxon>Polyporus</taxon>
    </lineage>
</organism>
<evidence type="ECO:0000313" key="3">
    <source>
        <dbReference type="EMBL" id="TFK84207.1"/>
    </source>
</evidence>
<gene>
    <name evidence="3" type="ORF">K466DRAFT_602194</name>
</gene>
<accession>A0A5C3P5R2</accession>
<dbReference type="EMBL" id="ML211333">
    <property type="protein sequence ID" value="TFK84207.1"/>
    <property type="molecule type" value="Genomic_DNA"/>
</dbReference>
<evidence type="ECO:0000256" key="1">
    <source>
        <dbReference type="SAM" id="MobiDB-lite"/>
    </source>
</evidence>
<feature type="transmembrane region" description="Helical" evidence="2">
    <location>
        <begin position="65"/>
        <end position="86"/>
    </location>
</feature>
<dbReference type="InParanoid" id="A0A5C3P5R2"/>
<sequence length="246" mass="27198">MGGGLYLTKIRADSQVEIDEAVEAPAPPREESDDKGIGTAVDKNTKPAPAMQPTMQPAMSRPRALYIKVADLVTFVIFMYSLWLFFCSANGSSKAVGLFVPFVPIYPPFYIIPLLQLALAMLSVFINTHRLKTPLQRKFAHCVLYLLWSIMPMFVRTLWGGLAVEQTVSHILEQAMLSFTFVVVNAHCRDDGLESAGLYGKVMTAVIEFLSAGDKRTREVEKKGKDRVDDVVDDLSKNGGNGPAPW</sequence>
<keyword evidence="4" id="KW-1185">Reference proteome</keyword>
<feature type="transmembrane region" description="Helical" evidence="2">
    <location>
        <begin position="139"/>
        <end position="159"/>
    </location>
</feature>
<feature type="region of interest" description="Disordered" evidence="1">
    <location>
        <begin position="220"/>
        <end position="246"/>
    </location>
</feature>
<evidence type="ECO:0000313" key="4">
    <source>
        <dbReference type="Proteomes" id="UP000308197"/>
    </source>
</evidence>
<protein>
    <submittedName>
        <fullName evidence="3">Uncharacterized protein</fullName>
    </submittedName>
</protein>
<proteinExistence type="predicted"/>
<dbReference type="AlphaFoldDB" id="A0A5C3P5R2"/>
<evidence type="ECO:0000256" key="2">
    <source>
        <dbReference type="SAM" id="Phobius"/>
    </source>
</evidence>
<keyword evidence="2" id="KW-0472">Membrane</keyword>
<feature type="transmembrane region" description="Helical" evidence="2">
    <location>
        <begin position="106"/>
        <end position="127"/>
    </location>
</feature>
<feature type="compositionally biased region" description="Basic and acidic residues" evidence="1">
    <location>
        <begin position="220"/>
        <end position="236"/>
    </location>
</feature>
<dbReference type="Proteomes" id="UP000308197">
    <property type="component" value="Unassembled WGS sequence"/>
</dbReference>
<feature type="region of interest" description="Disordered" evidence="1">
    <location>
        <begin position="18"/>
        <end position="55"/>
    </location>
</feature>
<keyword evidence="2" id="KW-1133">Transmembrane helix</keyword>
<reference evidence="3 4" key="1">
    <citation type="journal article" date="2019" name="Nat. Ecol. Evol.">
        <title>Megaphylogeny resolves global patterns of mushroom evolution.</title>
        <authorList>
            <person name="Varga T."/>
            <person name="Krizsan K."/>
            <person name="Foldi C."/>
            <person name="Dima B."/>
            <person name="Sanchez-Garcia M."/>
            <person name="Sanchez-Ramirez S."/>
            <person name="Szollosi G.J."/>
            <person name="Szarkandi J.G."/>
            <person name="Papp V."/>
            <person name="Albert L."/>
            <person name="Andreopoulos W."/>
            <person name="Angelini C."/>
            <person name="Antonin V."/>
            <person name="Barry K.W."/>
            <person name="Bougher N.L."/>
            <person name="Buchanan P."/>
            <person name="Buyck B."/>
            <person name="Bense V."/>
            <person name="Catcheside P."/>
            <person name="Chovatia M."/>
            <person name="Cooper J."/>
            <person name="Damon W."/>
            <person name="Desjardin D."/>
            <person name="Finy P."/>
            <person name="Geml J."/>
            <person name="Haridas S."/>
            <person name="Hughes K."/>
            <person name="Justo A."/>
            <person name="Karasinski D."/>
            <person name="Kautmanova I."/>
            <person name="Kiss B."/>
            <person name="Kocsube S."/>
            <person name="Kotiranta H."/>
            <person name="LaButti K.M."/>
            <person name="Lechner B.E."/>
            <person name="Liimatainen K."/>
            <person name="Lipzen A."/>
            <person name="Lukacs Z."/>
            <person name="Mihaltcheva S."/>
            <person name="Morgado L.N."/>
            <person name="Niskanen T."/>
            <person name="Noordeloos M.E."/>
            <person name="Ohm R.A."/>
            <person name="Ortiz-Santana B."/>
            <person name="Ovrebo C."/>
            <person name="Racz N."/>
            <person name="Riley R."/>
            <person name="Savchenko A."/>
            <person name="Shiryaev A."/>
            <person name="Soop K."/>
            <person name="Spirin V."/>
            <person name="Szebenyi C."/>
            <person name="Tomsovsky M."/>
            <person name="Tulloss R.E."/>
            <person name="Uehling J."/>
            <person name="Grigoriev I.V."/>
            <person name="Vagvolgyi C."/>
            <person name="Papp T."/>
            <person name="Martin F.M."/>
            <person name="Miettinen O."/>
            <person name="Hibbett D.S."/>
            <person name="Nagy L.G."/>
        </authorList>
    </citation>
    <scope>NUCLEOTIDE SEQUENCE [LARGE SCALE GENOMIC DNA]</scope>
    <source>
        <strain evidence="3 4">HHB13444</strain>
    </source>
</reference>
<name>A0A5C3P5R2_9APHY</name>
<keyword evidence="2" id="KW-0812">Transmembrane</keyword>